<dbReference type="InterPro" id="IPR029045">
    <property type="entry name" value="ClpP/crotonase-like_dom_sf"/>
</dbReference>
<accession>A0ABY4WCV7</accession>
<gene>
    <name evidence="1" type="ORF">NBZ79_05725</name>
</gene>
<dbReference type="CDD" id="cd06558">
    <property type="entry name" value="crotonase-like"/>
    <property type="match status" value="1"/>
</dbReference>
<dbReference type="InterPro" id="IPR001753">
    <property type="entry name" value="Enoyl-CoA_hydra/iso"/>
</dbReference>
<dbReference type="EMBL" id="CP098747">
    <property type="protein sequence ID" value="USG62471.1"/>
    <property type="molecule type" value="Genomic_DNA"/>
</dbReference>
<reference evidence="1" key="1">
    <citation type="submission" date="2022-06" db="EMBL/GenBank/DDBJ databases">
        <title>Sneathiella actinostolidae sp. nov., isolated from a sea anemonein the Western Pacific Ocean.</title>
        <authorList>
            <person name="Wei M.J."/>
        </authorList>
    </citation>
    <scope>NUCLEOTIDE SEQUENCE</scope>
    <source>
        <strain evidence="1">PHK-P5</strain>
    </source>
</reference>
<evidence type="ECO:0000313" key="2">
    <source>
        <dbReference type="Proteomes" id="UP001056291"/>
    </source>
</evidence>
<dbReference type="PANTHER" id="PTHR43459">
    <property type="entry name" value="ENOYL-COA HYDRATASE"/>
    <property type="match status" value="1"/>
</dbReference>
<dbReference type="Proteomes" id="UP001056291">
    <property type="component" value="Chromosome"/>
</dbReference>
<dbReference type="Pfam" id="PF00378">
    <property type="entry name" value="ECH_1"/>
    <property type="match status" value="1"/>
</dbReference>
<protein>
    <submittedName>
        <fullName evidence="1">Enoyl-CoA hydratase-related protein</fullName>
    </submittedName>
</protein>
<sequence>MKYSDISVHIEEGVARLTVLRPDKLNAMRNETADELSDALDRIEDDRNVRSAILTGSGRAFGAGYDLSTIPTDEAPNLYEVLDRHFNPLIRRMRASRLPIVSSINGPCAGVSVAIALSGDIVIAARSAYLYEPFVGLSLVPDGGNSLILPTIAGRIRASAAILLEDRITAEEAHTWGLFWKIFDDEILAEKATQIALDLATKSHQAIAASKRLINKACETGLDAQLDAERDIQHAMGQRPEMKKQIHDYFHRA</sequence>
<organism evidence="1 2">
    <name type="scientific">Sneathiella marina</name>
    <dbReference type="NCBI Taxonomy" id="2950108"/>
    <lineage>
        <taxon>Bacteria</taxon>
        <taxon>Pseudomonadati</taxon>
        <taxon>Pseudomonadota</taxon>
        <taxon>Alphaproteobacteria</taxon>
        <taxon>Sneathiellales</taxon>
        <taxon>Sneathiellaceae</taxon>
        <taxon>Sneathiella</taxon>
    </lineage>
</organism>
<dbReference type="RefSeq" id="WP_251936241.1">
    <property type="nucleotide sequence ID" value="NZ_CP098747.1"/>
</dbReference>
<dbReference type="PANTHER" id="PTHR43459:SF1">
    <property type="entry name" value="EG:BACN32G11.4 PROTEIN"/>
    <property type="match status" value="1"/>
</dbReference>
<dbReference type="SUPFAM" id="SSF52096">
    <property type="entry name" value="ClpP/crotonase"/>
    <property type="match status" value="1"/>
</dbReference>
<dbReference type="Gene3D" id="3.90.226.10">
    <property type="entry name" value="2-enoyl-CoA Hydratase, Chain A, domain 1"/>
    <property type="match status" value="1"/>
</dbReference>
<name>A0ABY4WCV7_9PROT</name>
<proteinExistence type="predicted"/>
<evidence type="ECO:0000313" key="1">
    <source>
        <dbReference type="EMBL" id="USG62471.1"/>
    </source>
</evidence>
<keyword evidence="2" id="KW-1185">Reference proteome</keyword>